<proteinExistence type="predicted"/>
<accession>A0AAE0MMT2</accession>
<dbReference type="AlphaFoldDB" id="A0AAE0MMT2"/>
<evidence type="ECO:0000256" key="1">
    <source>
        <dbReference type="SAM" id="MobiDB-lite"/>
    </source>
</evidence>
<feature type="region of interest" description="Disordered" evidence="1">
    <location>
        <begin position="15"/>
        <end position="80"/>
    </location>
</feature>
<keyword evidence="2" id="KW-0472">Membrane</keyword>
<reference evidence="3" key="2">
    <citation type="submission" date="2023-06" db="EMBL/GenBank/DDBJ databases">
        <authorList>
            <consortium name="Lawrence Berkeley National Laboratory"/>
            <person name="Haridas S."/>
            <person name="Hensen N."/>
            <person name="Bonometti L."/>
            <person name="Westerberg I."/>
            <person name="Brannstrom I.O."/>
            <person name="Guillou S."/>
            <person name="Cros-Aarteil S."/>
            <person name="Calhoun S."/>
            <person name="Kuo A."/>
            <person name="Mondo S."/>
            <person name="Pangilinan J."/>
            <person name="Riley R."/>
            <person name="Labutti K."/>
            <person name="Andreopoulos B."/>
            <person name="Lipzen A."/>
            <person name="Chen C."/>
            <person name="Yanf M."/>
            <person name="Daum C."/>
            <person name="Ng V."/>
            <person name="Clum A."/>
            <person name="Steindorff A."/>
            <person name="Ohm R."/>
            <person name="Martin F."/>
            <person name="Silar P."/>
            <person name="Natvig D."/>
            <person name="Lalanne C."/>
            <person name="Gautier V."/>
            <person name="Ament-Velasquez S.L."/>
            <person name="Kruys A."/>
            <person name="Hutchinson M.I."/>
            <person name="Powell A.J."/>
            <person name="Barry K."/>
            <person name="Miller A.N."/>
            <person name="Grigoriev I.V."/>
            <person name="Debuchy R."/>
            <person name="Gladieux P."/>
            <person name="Thoren M.H."/>
            <person name="Johannesson H."/>
        </authorList>
    </citation>
    <scope>NUCLEOTIDE SEQUENCE</scope>
    <source>
        <strain evidence="3">CBS 560.94</strain>
    </source>
</reference>
<comment type="caution">
    <text evidence="3">The sequence shown here is derived from an EMBL/GenBank/DDBJ whole genome shotgun (WGS) entry which is preliminary data.</text>
</comment>
<feature type="compositionally biased region" description="Pro residues" evidence="1">
    <location>
        <begin position="55"/>
        <end position="71"/>
    </location>
</feature>
<name>A0AAE0MMT2_9PEZI</name>
<evidence type="ECO:0000313" key="4">
    <source>
        <dbReference type="Proteomes" id="UP001278500"/>
    </source>
</evidence>
<reference evidence="3" key="1">
    <citation type="journal article" date="2023" name="Mol. Phylogenet. Evol.">
        <title>Genome-scale phylogeny and comparative genomics of the fungal order Sordariales.</title>
        <authorList>
            <person name="Hensen N."/>
            <person name="Bonometti L."/>
            <person name="Westerberg I."/>
            <person name="Brannstrom I.O."/>
            <person name="Guillou S."/>
            <person name="Cros-Aarteil S."/>
            <person name="Calhoun S."/>
            <person name="Haridas S."/>
            <person name="Kuo A."/>
            <person name="Mondo S."/>
            <person name="Pangilinan J."/>
            <person name="Riley R."/>
            <person name="LaButti K."/>
            <person name="Andreopoulos B."/>
            <person name="Lipzen A."/>
            <person name="Chen C."/>
            <person name="Yan M."/>
            <person name="Daum C."/>
            <person name="Ng V."/>
            <person name="Clum A."/>
            <person name="Steindorff A."/>
            <person name="Ohm R.A."/>
            <person name="Martin F."/>
            <person name="Silar P."/>
            <person name="Natvig D.O."/>
            <person name="Lalanne C."/>
            <person name="Gautier V."/>
            <person name="Ament-Velasquez S.L."/>
            <person name="Kruys A."/>
            <person name="Hutchinson M.I."/>
            <person name="Powell A.J."/>
            <person name="Barry K."/>
            <person name="Miller A.N."/>
            <person name="Grigoriev I.V."/>
            <person name="Debuchy R."/>
            <person name="Gladieux P."/>
            <person name="Hiltunen Thoren M."/>
            <person name="Johannesson H."/>
        </authorList>
    </citation>
    <scope>NUCLEOTIDE SEQUENCE</scope>
    <source>
        <strain evidence="3">CBS 560.94</strain>
    </source>
</reference>
<keyword evidence="4" id="KW-1185">Reference proteome</keyword>
<organism evidence="3 4">
    <name type="scientific">Neurospora tetraspora</name>
    <dbReference type="NCBI Taxonomy" id="94610"/>
    <lineage>
        <taxon>Eukaryota</taxon>
        <taxon>Fungi</taxon>
        <taxon>Dikarya</taxon>
        <taxon>Ascomycota</taxon>
        <taxon>Pezizomycotina</taxon>
        <taxon>Sordariomycetes</taxon>
        <taxon>Sordariomycetidae</taxon>
        <taxon>Sordariales</taxon>
        <taxon>Sordariaceae</taxon>
        <taxon>Neurospora</taxon>
    </lineage>
</organism>
<feature type="transmembrane region" description="Helical" evidence="2">
    <location>
        <begin position="112"/>
        <end position="133"/>
    </location>
</feature>
<sequence length="321" mass="33710">MRSWPRSGYTVMASQRYDDGLEPAPQNFPEVAPPHTHDYYAQQHHQYPEAYHDSPPIPKPAPSPYSPPPPSSGYGGATTIAGSTVGSHAHVGDAHTTPTSDGKGRMICGCSLLTFVLSCIIALLSAAVIGLAAGTGIEASRANDAVTKLAAYTSANPVMSATSSTTATATATSTGGIGSATSLSGVEIDSGCGSRKDKVNGTIYTSLKPLGQLRYRIYCSSDYKRDTTKKSDLAAIFTADFEGCMDACASWTKYVVPKTDSKDPNWNCEAVSFIPAWTNRSTAEAGGASGNCYLKAGPVSIDKLRNNTINVDVHAALWQNG</sequence>
<keyword evidence="2" id="KW-0812">Transmembrane</keyword>
<evidence type="ECO:0000313" key="3">
    <source>
        <dbReference type="EMBL" id="KAK3338356.1"/>
    </source>
</evidence>
<keyword evidence="2" id="KW-1133">Transmembrane helix</keyword>
<protein>
    <submittedName>
        <fullName evidence="3">Uncharacterized protein</fullName>
    </submittedName>
</protein>
<dbReference type="RefSeq" id="XP_062677807.1">
    <property type="nucleotide sequence ID" value="XM_062823399.1"/>
</dbReference>
<gene>
    <name evidence="3" type="ORF">B0H65DRAFT_319946</name>
</gene>
<evidence type="ECO:0000256" key="2">
    <source>
        <dbReference type="SAM" id="Phobius"/>
    </source>
</evidence>
<dbReference type="Proteomes" id="UP001278500">
    <property type="component" value="Unassembled WGS sequence"/>
</dbReference>
<dbReference type="EMBL" id="JAUEPP010000008">
    <property type="protein sequence ID" value="KAK3338356.1"/>
    <property type="molecule type" value="Genomic_DNA"/>
</dbReference>
<dbReference type="GeneID" id="87860553"/>